<organism evidence="13 14">
    <name type="scientific">Solitalea canadensis (strain ATCC 29591 / DSM 3403 / JCM 21819 / LMG 8368 / NBRC 15130 / NCIMB 12057 / USAM 9D)</name>
    <name type="common">Flexibacter canadensis</name>
    <dbReference type="NCBI Taxonomy" id="929556"/>
    <lineage>
        <taxon>Bacteria</taxon>
        <taxon>Pseudomonadati</taxon>
        <taxon>Bacteroidota</taxon>
        <taxon>Sphingobacteriia</taxon>
        <taxon>Sphingobacteriales</taxon>
        <taxon>Sphingobacteriaceae</taxon>
        <taxon>Solitalea</taxon>
    </lineage>
</organism>
<dbReference type="PROSITE" id="PS52016">
    <property type="entry name" value="TONB_DEPENDENT_REC_3"/>
    <property type="match status" value="1"/>
</dbReference>
<protein>
    <submittedName>
        <fullName evidence="13">TonB-linked outer membrane protein, SusC/RagA family</fullName>
    </submittedName>
</protein>
<evidence type="ECO:0000256" key="10">
    <source>
        <dbReference type="SAM" id="SignalP"/>
    </source>
</evidence>
<feature type="chain" id="PRO_5003614387" evidence="10">
    <location>
        <begin position="25"/>
        <end position="1007"/>
    </location>
</feature>
<dbReference type="InterPro" id="IPR037066">
    <property type="entry name" value="Plug_dom_sf"/>
</dbReference>
<dbReference type="InterPro" id="IPR008969">
    <property type="entry name" value="CarboxyPept-like_regulatory"/>
</dbReference>
<dbReference type="NCBIfam" id="TIGR04056">
    <property type="entry name" value="OMP_RagA_SusC"/>
    <property type="match status" value="1"/>
</dbReference>
<dbReference type="SUPFAM" id="SSF56935">
    <property type="entry name" value="Porins"/>
    <property type="match status" value="1"/>
</dbReference>
<comment type="subcellular location">
    <subcellularLocation>
        <location evidence="1 8">Cell outer membrane</location>
        <topology evidence="1 8">Multi-pass membrane protein</topology>
    </subcellularLocation>
</comment>
<keyword evidence="7 8" id="KW-0998">Cell outer membrane</keyword>
<dbReference type="EMBL" id="CP003349">
    <property type="protein sequence ID" value="AFD06784.1"/>
    <property type="molecule type" value="Genomic_DNA"/>
</dbReference>
<keyword evidence="2 8" id="KW-0813">Transport</keyword>
<dbReference type="Gene3D" id="2.40.170.20">
    <property type="entry name" value="TonB-dependent receptor, beta-barrel domain"/>
    <property type="match status" value="1"/>
</dbReference>
<dbReference type="InterPro" id="IPR039426">
    <property type="entry name" value="TonB-dep_rcpt-like"/>
</dbReference>
<evidence type="ECO:0000256" key="3">
    <source>
        <dbReference type="ARBA" id="ARBA00022452"/>
    </source>
</evidence>
<feature type="domain" description="TonB-dependent receptor plug" evidence="12">
    <location>
        <begin position="133"/>
        <end position="255"/>
    </location>
</feature>
<keyword evidence="5 9" id="KW-0798">TonB box</keyword>
<accession>H8KQP6</accession>
<evidence type="ECO:0000256" key="7">
    <source>
        <dbReference type="ARBA" id="ARBA00023237"/>
    </source>
</evidence>
<dbReference type="GO" id="GO:0009279">
    <property type="term" value="C:cell outer membrane"/>
    <property type="evidence" value="ECO:0007669"/>
    <property type="project" value="UniProtKB-SubCell"/>
</dbReference>
<evidence type="ECO:0000256" key="9">
    <source>
        <dbReference type="RuleBase" id="RU003357"/>
    </source>
</evidence>
<dbReference type="eggNOG" id="COG1629">
    <property type="taxonomic scope" value="Bacteria"/>
</dbReference>
<feature type="signal peptide" evidence="10">
    <location>
        <begin position="1"/>
        <end position="24"/>
    </location>
</feature>
<dbReference type="STRING" id="929556.Solca_1718"/>
<dbReference type="Pfam" id="PF00593">
    <property type="entry name" value="TonB_dep_Rec_b-barrel"/>
    <property type="match status" value="1"/>
</dbReference>
<dbReference type="NCBIfam" id="TIGR04057">
    <property type="entry name" value="SusC_RagA_signa"/>
    <property type="match status" value="1"/>
</dbReference>
<dbReference type="AlphaFoldDB" id="H8KQP6"/>
<dbReference type="Gene3D" id="2.170.130.10">
    <property type="entry name" value="TonB-dependent receptor, plug domain"/>
    <property type="match status" value="1"/>
</dbReference>
<dbReference type="eggNOG" id="COG4771">
    <property type="taxonomic scope" value="Bacteria"/>
</dbReference>
<dbReference type="Proteomes" id="UP000007590">
    <property type="component" value="Chromosome"/>
</dbReference>
<evidence type="ECO:0000256" key="4">
    <source>
        <dbReference type="ARBA" id="ARBA00022692"/>
    </source>
</evidence>
<dbReference type="FunFam" id="2.60.40.1120:FF:000003">
    <property type="entry name" value="Outer membrane protein Omp121"/>
    <property type="match status" value="1"/>
</dbReference>
<keyword evidence="4 8" id="KW-0812">Transmembrane</keyword>
<feature type="domain" description="TonB-dependent receptor-like beta-barrel" evidence="11">
    <location>
        <begin position="411"/>
        <end position="971"/>
    </location>
</feature>
<dbReference type="InterPro" id="IPR036942">
    <property type="entry name" value="Beta-barrel_TonB_sf"/>
</dbReference>
<dbReference type="Gene3D" id="2.60.40.1120">
    <property type="entry name" value="Carboxypeptidase-like, regulatory domain"/>
    <property type="match status" value="1"/>
</dbReference>
<evidence type="ECO:0000256" key="2">
    <source>
        <dbReference type="ARBA" id="ARBA00022448"/>
    </source>
</evidence>
<keyword evidence="3 8" id="KW-1134">Transmembrane beta strand</keyword>
<dbReference type="InterPro" id="IPR023996">
    <property type="entry name" value="TonB-dep_OMP_SusC/RagA"/>
</dbReference>
<dbReference type="InterPro" id="IPR012910">
    <property type="entry name" value="Plug_dom"/>
</dbReference>
<evidence type="ECO:0000256" key="1">
    <source>
        <dbReference type="ARBA" id="ARBA00004571"/>
    </source>
</evidence>
<dbReference type="HOGENOM" id="CLU_004317_0_2_10"/>
<evidence type="ECO:0000256" key="8">
    <source>
        <dbReference type="PROSITE-ProRule" id="PRU01360"/>
    </source>
</evidence>
<keyword evidence="14" id="KW-1185">Reference proteome</keyword>
<gene>
    <name evidence="13" type="ordered locus">Solca_1718</name>
</gene>
<dbReference type="Pfam" id="PF13715">
    <property type="entry name" value="CarbopepD_reg_2"/>
    <property type="match status" value="1"/>
</dbReference>
<dbReference type="FunFam" id="2.170.130.10:FF:000008">
    <property type="entry name" value="SusC/RagA family TonB-linked outer membrane protein"/>
    <property type="match status" value="1"/>
</dbReference>
<dbReference type="InterPro" id="IPR023997">
    <property type="entry name" value="TonB-dep_OMP_SusC/RagA_CS"/>
</dbReference>
<dbReference type="Pfam" id="PF07715">
    <property type="entry name" value="Plug"/>
    <property type="match status" value="1"/>
</dbReference>
<reference evidence="13" key="1">
    <citation type="submission" date="2012-02" db="EMBL/GenBank/DDBJ databases">
        <title>The complete genome of Solitalea canadensis DSM 3403.</title>
        <authorList>
            <consortium name="US DOE Joint Genome Institute (JGI-PGF)"/>
            <person name="Lucas S."/>
            <person name="Copeland A."/>
            <person name="Lapidus A."/>
            <person name="Glavina del Rio T."/>
            <person name="Dalin E."/>
            <person name="Tice H."/>
            <person name="Bruce D."/>
            <person name="Goodwin L."/>
            <person name="Pitluck S."/>
            <person name="Peters L."/>
            <person name="Ovchinnikova G."/>
            <person name="Lu M."/>
            <person name="Kyrpides N."/>
            <person name="Mavromatis K."/>
            <person name="Ivanova N."/>
            <person name="Brettin T."/>
            <person name="Detter J.C."/>
            <person name="Han C."/>
            <person name="Larimer F."/>
            <person name="Land M."/>
            <person name="Hauser L."/>
            <person name="Markowitz V."/>
            <person name="Cheng J.-F."/>
            <person name="Hugenholtz P."/>
            <person name="Woyke T."/>
            <person name="Wu D."/>
            <person name="Spring S."/>
            <person name="Schroeder M."/>
            <person name="Kopitz M."/>
            <person name="Brambilla E."/>
            <person name="Klenk H.-P."/>
            <person name="Eisen J.A."/>
        </authorList>
    </citation>
    <scope>NUCLEOTIDE SEQUENCE</scope>
    <source>
        <strain evidence="13">DSM 3403</strain>
    </source>
</reference>
<proteinExistence type="inferred from homology"/>
<evidence type="ECO:0000313" key="14">
    <source>
        <dbReference type="Proteomes" id="UP000007590"/>
    </source>
</evidence>
<dbReference type="RefSeq" id="WP_014680011.1">
    <property type="nucleotide sequence ID" value="NC_017770.1"/>
</dbReference>
<evidence type="ECO:0000259" key="11">
    <source>
        <dbReference type="Pfam" id="PF00593"/>
    </source>
</evidence>
<name>H8KQP6_SOLCM</name>
<evidence type="ECO:0000313" key="13">
    <source>
        <dbReference type="EMBL" id="AFD06784.1"/>
    </source>
</evidence>
<evidence type="ECO:0000259" key="12">
    <source>
        <dbReference type="Pfam" id="PF07715"/>
    </source>
</evidence>
<dbReference type="SUPFAM" id="SSF49464">
    <property type="entry name" value="Carboxypeptidase regulatory domain-like"/>
    <property type="match status" value="1"/>
</dbReference>
<dbReference type="OrthoDB" id="9768177at2"/>
<comment type="similarity">
    <text evidence="8 9">Belongs to the TonB-dependent receptor family.</text>
</comment>
<dbReference type="InterPro" id="IPR000531">
    <property type="entry name" value="Beta-barrel_TonB"/>
</dbReference>
<keyword evidence="6 8" id="KW-0472">Membrane</keyword>
<dbReference type="KEGG" id="scn:Solca_1718"/>
<evidence type="ECO:0000256" key="5">
    <source>
        <dbReference type="ARBA" id="ARBA00023077"/>
    </source>
</evidence>
<keyword evidence="10" id="KW-0732">Signal</keyword>
<evidence type="ECO:0000256" key="6">
    <source>
        <dbReference type="ARBA" id="ARBA00023136"/>
    </source>
</evidence>
<sequence>MKKKLPLRLCYALLLATAAQSALALPSTTPPLISKELRKADVKVTGTVTDDNGEPLPGVSIIIKGTSKGTTTDANGNYSITVPENNVLVFQYVGFLQREVTVTGATPKINIKLQSDNKILEEVVVIGYGSKTKKDLTGSIAAVGEKDFLKGPITSPEQLLTGKVAGVQIVSSGGAPGAASEILIRGGNSISAGNSPLIVIDGVPMDTYRNPDGTSSLAGSPNPMNIIDPKDIESFSILKDASSAAIYGSRASNGVILITTKKGSSDKLKLNFTTSNGIQQVNKHVDVLTADQFRDYVNANGTPQQIAKLGTANTNWQDEIYKSAFVTDNSFNVSGGIKKLPYRMSFGYLNQDGVVKTDKMKRFTTALSLNPKFFNNSLAVDMNARYSNSKTTFSDAGAIGSAIAFDPTQSIYSGDNSKYGGYFQWLDNSGIWNNQATANPVAQLNQNSNNSTVNRVLGNIKLDYKMPFLPELKANLNMGYDYSKGEGVQIYTVDAAPQSLNKLQNIPYSQEKTNKLFDFYLNYNKDLKSIESNVDATAGYTYQDFYSNIGNYPAYNTDGTVVTREASPFPNKQQNTLISFFGRLNYTFKEKYLLQASMRADGSSKFSKDNRWGYFPTVSGAWKINLENFMKDSKTFSDLKLRAGWGITGQQDGIANYGYIPVYALSTPTAEYQFGDTFYQMYRPVAYDANIKWEQTESVNIGLDFGVLNNRITGTLDFYNKNTSNLLNNIPISAGSNFSNMLTTNVGSLRNQGVELTVNTVPVKQKDLSWNLGFNVSYNKNDVTKLTNVTDPNYPGVAQGGITGGTGSNIQMISVGHKVRAFYVYQQAYTSDGKPIEGAYVDRNNDGILNEKDLYHYKSAIPAVNYGINTSLNYKKWTASMAFHGSAGNYMYNNVFSNRGVKTTILNPLEYLANGSPNVLQTNFNGTQLLSDYYIQNATFFRMDNLNIGYNFGKIGKGIANLNLTANVQNVFVITDYKGLDPEINNGIDNNFYPRPRTFTLGVAVDF</sequence>